<feature type="region of interest" description="Disordered" evidence="1">
    <location>
        <begin position="1"/>
        <end position="41"/>
    </location>
</feature>
<dbReference type="AlphaFoldDB" id="A0AAV5UKH5"/>
<feature type="non-terminal residue" evidence="2">
    <location>
        <position position="1"/>
    </location>
</feature>
<reference evidence="2" key="1">
    <citation type="submission" date="2023-10" db="EMBL/GenBank/DDBJ databases">
        <title>Genome assembly of Pristionchus species.</title>
        <authorList>
            <person name="Yoshida K."/>
            <person name="Sommer R.J."/>
        </authorList>
    </citation>
    <scope>NUCLEOTIDE SEQUENCE</scope>
    <source>
        <strain evidence="2">RS0144</strain>
    </source>
</reference>
<organism evidence="2 3">
    <name type="scientific">Pristionchus entomophagus</name>
    <dbReference type="NCBI Taxonomy" id="358040"/>
    <lineage>
        <taxon>Eukaryota</taxon>
        <taxon>Metazoa</taxon>
        <taxon>Ecdysozoa</taxon>
        <taxon>Nematoda</taxon>
        <taxon>Chromadorea</taxon>
        <taxon>Rhabditida</taxon>
        <taxon>Rhabditina</taxon>
        <taxon>Diplogasteromorpha</taxon>
        <taxon>Diplogasteroidea</taxon>
        <taxon>Neodiplogasteridae</taxon>
        <taxon>Pristionchus</taxon>
    </lineage>
</organism>
<gene>
    <name evidence="2" type="ORF">PENTCL1PPCAC_29028</name>
</gene>
<evidence type="ECO:0000256" key="1">
    <source>
        <dbReference type="SAM" id="MobiDB-lite"/>
    </source>
</evidence>
<evidence type="ECO:0000313" key="2">
    <source>
        <dbReference type="EMBL" id="GMT06854.1"/>
    </source>
</evidence>
<protein>
    <submittedName>
        <fullName evidence="2">Uncharacterized protein</fullName>
    </submittedName>
</protein>
<evidence type="ECO:0000313" key="3">
    <source>
        <dbReference type="Proteomes" id="UP001432027"/>
    </source>
</evidence>
<keyword evidence="3" id="KW-1185">Reference proteome</keyword>
<comment type="caution">
    <text evidence="2">The sequence shown here is derived from an EMBL/GenBank/DDBJ whole genome shotgun (WGS) entry which is preliminary data.</text>
</comment>
<dbReference type="Proteomes" id="UP001432027">
    <property type="component" value="Unassembled WGS sequence"/>
</dbReference>
<name>A0AAV5UKH5_9BILA</name>
<dbReference type="EMBL" id="BTSX01000006">
    <property type="protein sequence ID" value="GMT06854.1"/>
    <property type="molecule type" value="Genomic_DNA"/>
</dbReference>
<proteinExistence type="predicted"/>
<sequence>IASRAAVATRISREFHDQPSHSAAEPILPRDNPRTVSITSRERDDESVSTIYWVDRPVSFWESFKRTFCCCCVNDALSEGSVPVAPEEDRRMEHVSIYDPDSTFDLPDTLPHVDDRIVIDEVPDSFQVVSVEAVGSLPSHTGDELDRLIDLLRPSPSSTT</sequence>
<accession>A0AAV5UKH5</accession>